<proteinExistence type="predicted"/>
<dbReference type="Proteomes" id="UP000316726">
    <property type="component" value="Chromosome 9"/>
</dbReference>
<name>A0A5B8MSG1_9CHLO</name>
<evidence type="ECO:0000313" key="2">
    <source>
        <dbReference type="EMBL" id="QDZ23187.1"/>
    </source>
</evidence>
<sequence length="133" mass="15170">MKRWHPDLPGGSLERATAINEAYERIMESVVVDVDDVVVVVDDDDDDVVVDSEEGPSWSGASTAPGDPTALFEWEGEAYWLTPGQVKECEFIASKGWVDECFVMLREFRYANDRWWGAREKRQRERRGPDESA</sequence>
<dbReference type="AlphaFoldDB" id="A0A5B8MSG1"/>
<accession>A0A5B8MSG1</accession>
<keyword evidence="3" id="KW-1185">Reference proteome</keyword>
<evidence type="ECO:0000256" key="1">
    <source>
        <dbReference type="SAM" id="MobiDB-lite"/>
    </source>
</evidence>
<organism evidence="2 3">
    <name type="scientific">Chloropicon primus</name>
    <dbReference type="NCBI Taxonomy" id="1764295"/>
    <lineage>
        <taxon>Eukaryota</taxon>
        <taxon>Viridiplantae</taxon>
        <taxon>Chlorophyta</taxon>
        <taxon>Chloropicophyceae</taxon>
        <taxon>Chloropicales</taxon>
        <taxon>Chloropicaceae</taxon>
        <taxon>Chloropicon</taxon>
    </lineage>
</organism>
<gene>
    <name evidence="2" type="ORF">A3770_09p57050</name>
</gene>
<dbReference type="EMBL" id="CP031042">
    <property type="protein sequence ID" value="QDZ23187.1"/>
    <property type="molecule type" value="Genomic_DNA"/>
</dbReference>
<feature type="region of interest" description="Disordered" evidence="1">
    <location>
        <begin position="48"/>
        <end position="67"/>
    </location>
</feature>
<evidence type="ECO:0008006" key="4">
    <source>
        <dbReference type="Google" id="ProtNLM"/>
    </source>
</evidence>
<reference evidence="2 3" key="1">
    <citation type="submission" date="2018-07" db="EMBL/GenBank/DDBJ databases">
        <title>The complete nuclear genome of the prasinophyte Chloropicon primus (CCMP1205).</title>
        <authorList>
            <person name="Pombert J.-F."/>
            <person name="Otis C."/>
            <person name="Turmel M."/>
            <person name="Lemieux C."/>
        </authorList>
    </citation>
    <scope>NUCLEOTIDE SEQUENCE [LARGE SCALE GENOMIC DNA]</scope>
    <source>
        <strain evidence="2 3">CCMP1205</strain>
    </source>
</reference>
<evidence type="ECO:0000313" key="3">
    <source>
        <dbReference type="Proteomes" id="UP000316726"/>
    </source>
</evidence>
<protein>
    <recommendedName>
        <fullName evidence="4">J domain-containing protein</fullName>
    </recommendedName>
</protein>